<dbReference type="AlphaFoldDB" id="A6WG82"/>
<reference evidence="3" key="1">
    <citation type="journal article" date="2008" name="PLoS ONE">
        <title>Survival in nuclear waste, extreme resistance, and potential applications gleaned from the genome sequence of Kineococcus radiotolerans SRS30216.</title>
        <authorList>
            <person name="Bagwell C.E."/>
            <person name="Bhat S."/>
            <person name="Hawkins G.M."/>
            <person name="Smith B.W."/>
            <person name="Biswas T."/>
            <person name="Hoover T.R."/>
            <person name="Saunders E."/>
            <person name="Han C.S."/>
            <person name="Tsodikov O.V."/>
            <person name="Shimkets L.J."/>
        </authorList>
    </citation>
    <scope>NUCLEOTIDE SEQUENCE [LARGE SCALE GENOMIC DNA]</scope>
    <source>
        <strain evidence="3">ATCC BAA-149 / DSM 14245 / SRS30216</strain>
    </source>
</reference>
<dbReference type="eggNOG" id="ENOG502ZGSK">
    <property type="taxonomic scope" value="Bacteria"/>
</dbReference>
<evidence type="ECO:0000313" key="2">
    <source>
        <dbReference type="EMBL" id="ABS05821.1"/>
    </source>
</evidence>
<accession>A6WG82</accession>
<dbReference type="Proteomes" id="UP000001116">
    <property type="component" value="Chromosome"/>
</dbReference>
<proteinExistence type="predicted"/>
<name>A6WG82_KINRD</name>
<dbReference type="KEGG" id="kra:Krad_4358"/>
<keyword evidence="3" id="KW-1185">Reference proteome</keyword>
<feature type="region of interest" description="Disordered" evidence="1">
    <location>
        <begin position="1"/>
        <end position="59"/>
    </location>
</feature>
<dbReference type="InterPro" id="IPR023393">
    <property type="entry name" value="START-like_dom_sf"/>
</dbReference>
<evidence type="ECO:0000313" key="3">
    <source>
        <dbReference type="Proteomes" id="UP000001116"/>
    </source>
</evidence>
<dbReference type="STRING" id="266940.Krad_4358"/>
<dbReference type="HOGENOM" id="CLU_079860_2_0_11"/>
<protein>
    <submittedName>
        <fullName evidence="2">Uncharacterized protein</fullName>
    </submittedName>
</protein>
<dbReference type="Gene3D" id="3.30.530.20">
    <property type="match status" value="1"/>
</dbReference>
<evidence type="ECO:0000256" key="1">
    <source>
        <dbReference type="SAM" id="MobiDB-lite"/>
    </source>
</evidence>
<gene>
    <name evidence="2" type="ordered locus">Krad_4358</name>
</gene>
<dbReference type="EMBL" id="CP000750">
    <property type="protein sequence ID" value="ABS05821.1"/>
    <property type="molecule type" value="Genomic_DNA"/>
</dbReference>
<sequence length="209" mass="21669">MAGRSLRNGAGPRRAWNPHPGAKVTNPSRRLLDAAAKVLPHALHHGGRGGAGDRSPQTLTIDRPPAEVLSAFQDPAVLSRLLGEVGAVTSPAPGEFTWTLGEGADGVPTRLSVTPGGVDFLRGGPAEAVERVEQDTEGGAPEAGAVPADALVSLRTRTAPRDMGTEATLRLDVPTGAPAFTVLYRLRALLQTGEIPTISPQPAARAEDH</sequence>
<organism evidence="2 3">
    <name type="scientific">Kineococcus radiotolerans (strain ATCC BAA-149 / DSM 14245 / SRS30216)</name>
    <dbReference type="NCBI Taxonomy" id="266940"/>
    <lineage>
        <taxon>Bacteria</taxon>
        <taxon>Bacillati</taxon>
        <taxon>Actinomycetota</taxon>
        <taxon>Actinomycetes</taxon>
        <taxon>Kineosporiales</taxon>
        <taxon>Kineosporiaceae</taxon>
        <taxon>Kineococcus</taxon>
    </lineage>
</organism>
<dbReference type="SUPFAM" id="SSF55961">
    <property type="entry name" value="Bet v1-like"/>
    <property type="match status" value="1"/>
</dbReference>